<sequence>MAPWEYDIRSVRYGEWDSTKEDLNELGMDGWELIRFSEDVDENGNIKAFFKRPVDCLEC</sequence>
<keyword evidence="2" id="KW-1185">Reference proteome</keyword>
<reference evidence="2" key="1">
    <citation type="submission" date="2016-10" db="EMBL/GenBank/DDBJ databases">
        <authorList>
            <person name="Varghese N."/>
            <person name="Submissions S."/>
        </authorList>
    </citation>
    <scope>NUCLEOTIDE SEQUENCE [LARGE SCALE GENOMIC DNA]</scope>
    <source>
        <strain evidence="2">Mob M</strain>
    </source>
</reference>
<dbReference type="Proteomes" id="UP000198535">
    <property type="component" value="Unassembled WGS sequence"/>
</dbReference>
<evidence type="ECO:0008006" key="3">
    <source>
        <dbReference type="Google" id="ProtNLM"/>
    </source>
</evidence>
<gene>
    <name evidence="1" type="ORF">SAMN04488696_1574</name>
</gene>
<dbReference type="OrthoDB" id="318633at2157"/>
<name>A0A1I4RTZ7_9EURY</name>
<proteinExistence type="predicted"/>
<dbReference type="AlphaFoldDB" id="A0A1I4RTZ7"/>
<accession>A0A1I4RTZ7</accession>
<evidence type="ECO:0000313" key="1">
    <source>
        <dbReference type="EMBL" id="SFM55544.1"/>
    </source>
</evidence>
<dbReference type="RefSeq" id="WP_091935776.1">
    <property type="nucleotide sequence ID" value="NZ_FOUJ01000003.1"/>
</dbReference>
<evidence type="ECO:0000313" key="2">
    <source>
        <dbReference type="Proteomes" id="UP000198535"/>
    </source>
</evidence>
<dbReference type="EMBL" id="FOUJ01000003">
    <property type="protein sequence ID" value="SFM55544.1"/>
    <property type="molecule type" value="Genomic_DNA"/>
</dbReference>
<protein>
    <recommendedName>
        <fullName evidence="3">DUF4177 domain-containing protein</fullName>
    </recommendedName>
</protein>
<organism evidence="1 2">
    <name type="scientific">Methanolobus profundi</name>
    <dbReference type="NCBI Taxonomy" id="487685"/>
    <lineage>
        <taxon>Archaea</taxon>
        <taxon>Methanobacteriati</taxon>
        <taxon>Methanobacteriota</taxon>
        <taxon>Stenosarchaea group</taxon>
        <taxon>Methanomicrobia</taxon>
        <taxon>Methanosarcinales</taxon>
        <taxon>Methanosarcinaceae</taxon>
        <taxon>Methanolobus</taxon>
    </lineage>
</organism>